<sequence>MKVFTFLQSTRMAEGLISSLIFEERKVALCYKIT</sequence>
<keyword evidence="2" id="KW-1185">Reference proteome</keyword>
<feature type="non-terminal residue" evidence="1">
    <location>
        <position position="34"/>
    </location>
</feature>
<evidence type="ECO:0000313" key="2">
    <source>
        <dbReference type="Proteomes" id="UP000054359"/>
    </source>
</evidence>
<name>A0A087T594_STEMI</name>
<proteinExistence type="predicted"/>
<dbReference type="EMBL" id="KK113470">
    <property type="protein sequence ID" value="KFM60283.1"/>
    <property type="molecule type" value="Genomic_DNA"/>
</dbReference>
<protein>
    <submittedName>
        <fullName evidence="1">Uncharacterized protein</fullName>
    </submittedName>
</protein>
<dbReference type="Proteomes" id="UP000054359">
    <property type="component" value="Unassembled WGS sequence"/>
</dbReference>
<reference evidence="1 2" key="1">
    <citation type="submission" date="2013-11" db="EMBL/GenBank/DDBJ databases">
        <title>Genome sequencing of Stegodyphus mimosarum.</title>
        <authorList>
            <person name="Bechsgaard J."/>
        </authorList>
    </citation>
    <scope>NUCLEOTIDE SEQUENCE [LARGE SCALE GENOMIC DNA]</scope>
</reference>
<gene>
    <name evidence="1" type="ORF">X975_16871</name>
</gene>
<dbReference type="AlphaFoldDB" id="A0A087T594"/>
<accession>A0A087T594</accession>
<evidence type="ECO:0000313" key="1">
    <source>
        <dbReference type="EMBL" id="KFM60283.1"/>
    </source>
</evidence>
<organism evidence="1 2">
    <name type="scientific">Stegodyphus mimosarum</name>
    <name type="common">African social velvet spider</name>
    <dbReference type="NCBI Taxonomy" id="407821"/>
    <lineage>
        <taxon>Eukaryota</taxon>
        <taxon>Metazoa</taxon>
        <taxon>Ecdysozoa</taxon>
        <taxon>Arthropoda</taxon>
        <taxon>Chelicerata</taxon>
        <taxon>Arachnida</taxon>
        <taxon>Araneae</taxon>
        <taxon>Araneomorphae</taxon>
        <taxon>Entelegynae</taxon>
        <taxon>Eresoidea</taxon>
        <taxon>Eresidae</taxon>
        <taxon>Stegodyphus</taxon>
    </lineage>
</organism>